<accession>A0AB39QIP0</accession>
<feature type="compositionally biased region" description="Low complexity" evidence="1">
    <location>
        <begin position="86"/>
        <end position="99"/>
    </location>
</feature>
<evidence type="ECO:0000256" key="1">
    <source>
        <dbReference type="SAM" id="MobiDB-lite"/>
    </source>
</evidence>
<dbReference type="PROSITE" id="PS51257">
    <property type="entry name" value="PROKAR_LIPOPROTEIN"/>
    <property type="match status" value="1"/>
</dbReference>
<organism evidence="3">
    <name type="scientific">Streptomyces sp. R39</name>
    <dbReference type="NCBI Taxonomy" id="3238631"/>
    <lineage>
        <taxon>Bacteria</taxon>
        <taxon>Bacillati</taxon>
        <taxon>Actinomycetota</taxon>
        <taxon>Actinomycetes</taxon>
        <taxon>Kitasatosporales</taxon>
        <taxon>Streptomycetaceae</taxon>
        <taxon>Streptomyces</taxon>
    </lineage>
</organism>
<gene>
    <name evidence="3" type="ORF">AB5J52_12970</name>
</gene>
<dbReference type="AlphaFoldDB" id="A0AB39QIP0"/>
<keyword evidence="2" id="KW-0732">Signal</keyword>
<proteinExistence type="predicted"/>
<name>A0AB39QIP0_9ACTN</name>
<feature type="region of interest" description="Disordered" evidence="1">
    <location>
        <begin position="86"/>
        <end position="105"/>
    </location>
</feature>
<reference evidence="3" key="1">
    <citation type="submission" date="2024-07" db="EMBL/GenBank/DDBJ databases">
        <authorList>
            <person name="Yu S.T."/>
        </authorList>
    </citation>
    <scope>NUCLEOTIDE SEQUENCE</scope>
    <source>
        <strain evidence="3">R39</strain>
    </source>
</reference>
<sequence length="172" mass="18115">MNVSRPARPRAVAVAAVALLAAGCSGYLQPTPRTLLTSGVYQGESWSLYAWQQDGQLCMEVDGPGDPTASGVPSAGACGFDQKDPSSGYYASGPGPGDSDVNYGPLPSRATQIRVATKEILPAKPFPAGRQLPAGRFWIQIVPEDWPVPADGRAITPEPLNASGRRVAYQDF</sequence>
<evidence type="ECO:0000313" key="3">
    <source>
        <dbReference type="EMBL" id="XDQ43095.1"/>
    </source>
</evidence>
<evidence type="ECO:0000256" key="2">
    <source>
        <dbReference type="SAM" id="SignalP"/>
    </source>
</evidence>
<feature type="chain" id="PRO_5044239096" description="DUF4232 domain-containing protein" evidence="2">
    <location>
        <begin position="31"/>
        <end position="172"/>
    </location>
</feature>
<dbReference type="RefSeq" id="WP_369222297.1">
    <property type="nucleotide sequence ID" value="NZ_CP163441.1"/>
</dbReference>
<dbReference type="EMBL" id="CP163441">
    <property type="protein sequence ID" value="XDQ43095.1"/>
    <property type="molecule type" value="Genomic_DNA"/>
</dbReference>
<evidence type="ECO:0008006" key="4">
    <source>
        <dbReference type="Google" id="ProtNLM"/>
    </source>
</evidence>
<feature type="signal peptide" evidence="2">
    <location>
        <begin position="1"/>
        <end position="30"/>
    </location>
</feature>
<protein>
    <recommendedName>
        <fullName evidence="4">DUF4232 domain-containing protein</fullName>
    </recommendedName>
</protein>